<dbReference type="STRING" id="717605.Theco_2471"/>
<dbReference type="GO" id="GO:0005737">
    <property type="term" value="C:cytoplasm"/>
    <property type="evidence" value="ECO:0007669"/>
    <property type="project" value="UniProtKB-SubCell"/>
</dbReference>
<dbReference type="Proteomes" id="UP000010795">
    <property type="component" value="Chromosome"/>
</dbReference>
<keyword evidence="3" id="KW-0963">Cytoplasm</keyword>
<organism evidence="4 5">
    <name type="scientific">Thermobacillus composti (strain DSM 18247 / JCM 13945 / KWC4)</name>
    <dbReference type="NCBI Taxonomy" id="717605"/>
    <lineage>
        <taxon>Bacteria</taxon>
        <taxon>Bacillati</taxon>
        <taxon>Bacillota</taxon>
        <taxon>Bacilli</taxon>
        <taxon>Bacillales</taxon>
        <taxon>Paenibacillaceae</taxon>
        <taxon>Thermobacillus</taxon>
    </lineage>
</organism>
<dbReference type="GO" id="GO:0016151">
    <property type="term" value="F:nickel cation binding"/>
    <property type="evidence" value="ECO:0007669"/>
    <property type="project" value="UniProtKB-UniRule"/>
</dbReference>
<proteinExistence type="inferred from homology"/>
<dbReference type="InterPro" id="IPR002669">
    <property type="entry name" value="UreD"/>
</dbReference>
<dbReference type="EMBL" id="CP003255">
    <property type="protein sequence ID" value="AGA58576.1"/>
    <property type="molecule type" value="Genomic_DNA"/>
</dbReference>
<reference evidence="5" key="1">
    <citation type="submission" date="2012-01" db="EMBL/GenBank/DDBJ databases">
        <title>Complete sequence of chromosome of Thermobacillus composti KWC4.</title>
        <authorList>
            <person name="Lucas S."/>
            <person name="Han J."/>
            <person name="Lapidus A."/>
            <person name="Cheng J.-F."/>
            <person name="Goodwin L."/>
            <person name="Pitluck S."/>
            <person name="Peters L."/>
            <person name="Ovchinnikova G."/>
            <person name="Teshima H."/>
            <person name="Detter J.C."/>
            <person name="Han C."/>
            <person name="Tapia R."/>
            <person name="Land M."/>
            <person name="Hauser L."/>
            <person name="Kyrpides N."/>
            <person name="Ivanova N."/>
            <person name="Pagani I."/>
            <person name="Anderson I."/>
            <person name="Woyke T."/>
        </authorList>
    </citation>
    <scope>NUCLEOTIDE SEQUENCE [LARGE SCALE GENOMIC DNA]</scope>
    <source>
        <strain evidence="5">DSM 18247 / JCM 13945 / KWC4</strain>
    </source>
</reference>
<keyword evidence="5" id="KW-1185">Reference proteome</keyword>
<dbReference type="Pfam" id="PF01774">
    <property type="entry name" value="UreD"/>
    <property type="match status" value="1"/>
</dbReference>
<dbReference type="HAMAP" id="MF_01384">
    <property type="entry name" value="UreD"/>
    <property type="match status" value="1"/>
</dbReference>
<protein>
    <recommendedName>
        <fullName evidence="3">Urease accessory protein UreD</fullName>
    </recommendedName>
</protein>
<evidence type="ECO:0000256" key="1">
    <source>
        <dbReference type="ARBA" id="ARBA00007177"/>
    </source>
</evidence>
<comment type="subcellular location">
    <subcellularLocation>
        <location evidence="3">Cytoplasm</location>
    </subcellularLocation>
</comment>
<evidence type="ECO:0000256" key="2">
    <source>
        <dbReference type="ARBA" id="ARBA00023186"/>
    </source>
</evidence>
<comment type="subunit">
    <text evidence="3">UreD, UreF and UreG form a complex that acts as a GTP-hydrolysis-dependent molecular chaperone, activating the urease apoprotein by helping to assemble the nickel containing metallocenter of UreC. The UreE protein probably delivers the nickel.</text>
</comment>
<comment type="similarity">
    <text evidence="1 3">Belongs to the UreD family.</text>
</comment>
<keyword evidence="2 3" id="KW-0143">Chaperone</keyword>
<dbReference type="KEGG" id="tco:Theco_2471"/>
<keyword evidence="3" id="KW-0996">Nickel insertion</keyword>
<sequence>MPAASGIRIDGAAAAAGLGTRAIVQPHAVPGPRPHAAQAGRLDAASADGLPQVPPAHGQARLEAAFAVRGGRTALVSKMHTAPLKIAKAFDRQHELAVIVMDASPGMLTGDRYEMAWTAEADARVCLTNQGHTRIHPSPPGRGAVLTQRFALHEGACVQSMMEPLMLYRDAEFAACTEVDLAPGAVWLSSEIICPGRAGRGEKFAFRRYDATLSVRYGGELIFRSRQLVDPAKQRIAAPGAWEDCTHVGMLYCFSDRLDGIHLDAVREAIERASEAMPGGCIAGASRTWRNGIVVMAAGGAAWRLQRVLEAAWRALRRTLLGLPEAV</sequence>
<dbReference type="PANTHER" id="PTHR33643">
    <property type="entry name" value="UREASE ACCESSORY PROTEIN D"/>
    <property type="match status" value="1"/>
</dbReference>
<dbReference type="PANTHER" id="PTHR33643:SF1">
    <property type="entry name" value="UREASE ACCESSORY PROTEIN D"/>
    <property type="match status" value="1"/>
</dbReference>
<comment type="function">
    <text evidence="3">Required for maturation of urease via the functional incorporation of the urease nickel metallocenter.</text>
</comment>
<evidence type="ECO:0000313" key="4">
    <source>
        <dbReference type="EMBL" id="AGA58576.1"/>
    </source>
</evidence>
<dbReference type="HOGENOM" id="CLU_056339_3_0_9"/>
<dbReference type="eggNOG" id="COG0829">
    <property type="taxonomic scope" value="Bacteria"/>
</dbReference>
<accession>L0EFW7</accession>
<gene>
    <name evidence="3" type="primary">ureD</name>
    <name evidence="4" type="ordered locus">Theco_2471</name>
</gene>
<dbReference type="AlphaFoldDB" id="L0EFW7"/>
<name>L0EFW7_THECK</name>
<evidence type="ECO:0000313" key="5">
    <source>
        <dbReference type="Proteomes" id="UP000010795"/>
    </source>
</evidence>
<evidence type="ECO:0000256" key="3">
    <source>
        <dbReference type="HAMAP-Rule" id="MF_01384"/>
    </source>
</evidence>